<comment type="cofactor">
    <cofactor evidence="1">
        <name>pyridoxal 5'-phosphate</name>
        <dbReference type="ChEBI" id="CHEBI:597326"/>
    </cofactor>
</comment>
<evidence type="ECO:0000313" key="6">
    <source>
        <dbReference type="Proteomes" id="UP000827973"/>
    </source>
</evidence>
<evidence type="ECO:0000256" key="2">
    <source>
        <dbReference type="ARBA" id="ARBA00022898"/>
    </source>
</evidence>
<dbReference type="Proteomes" id="UP000827973">
    <property type="component" value="Segment"/>
</dbReference>
<dbReference type="InterPro" id="IPR009006">
    <property type="entry name" value="Ala_racemase/Decarboxylase_C"/>
</dbReference>
<keyword evidence="2" id="KW-0663">Pyridoxal phosphate</keyword>
<evidence type="ECO:0000256" key="3">
    <source>
        <dbReference type="ARBA" id="ARBA00023235"/>
    </source>
</evidence>
<dbReference type="InterPro" id="IPR000821">
    <property type="entry name" value="Ala_racemase"/>
</dbReference>
<gene>
    <name evidence="5" type="ORF">pEaSNUABM1_00019</name>
</gene>
<protein>
    <recommendedName>
        <fullName evidence="4">Alanine racemase N-terminal domain-containing protein</fullName>
    </recommendedName>
</protein>
<dbReference type="GO" id="GO:0030170">
    <property type="term" value="F:pyridoxal phosphate binding"/>
    <property type="evidence" value="ECO:0007669"/>
    <property type="project" value="TreeGrafter"/>
</dbReference>
<dbReference type="EMBL" id="MZ443776">
    <property type="protein sequence ID" value="QZE57228.1"/>
    <property type="molecule type" value="Genomic_DNA"/>
</dbReference>
<evidence type="ECO:0000313" key="5">
    <source>
        <dbReference type="EMBL" id="QZE57228.1"/>
    </source>
</evidence>
<dbReference type="Pfam" id="PF01168">
    <property type="entry name" value="Ala_racemase_N"/>
    <property type="match status" value="1"/>
</dbReference>
<dbReference type="InterPro" id="IPR001608">
    <property type="entry name" value="Ala_racemase_N"/>
</dbReference>
<dbReference type="PANTHER" id="PTHR30511:SF0">
    <property type="entry name" value="ALANINE RACEMASE, CATABOLIC-RELATED"/>
    <property type="match status" value="1"/>
</dbReference>
<reference evidence="5 6" key="1">
    <citation type="submission" date="2021-06" db="EMBL/GenBank/DDBJ databases">
        <title>Complete genome sequence of Erwinia phage pEa_SNUABM_1.</title>
        <authorList>
            <person name="Kim S.G."/>
            <person name="Park S.C."/>
        </authorList>
    </citation>
    <scope>NUCLEOTIDE SEQUENCE [LARGE SCALE GENOMIC DNA]</scope>
</reference>
<dbReference type="SUPFAM" id="SSF50621">
    <property type="entry name" value="Alanine racemase C-terminal domain-like"/>
    <property type="match status" value="1"/>
</dbReference>
<dbReference type="GO" id="GO:0030632">
    <property type="term" value="P:D-alanine biosynthetic process"/>
    <property type="evidence" value="ECO:0007669"/>
    <property type="project" value="TreeGrafter"/>
</dbReference>
<dbReference type="Gene3D" id="3.20.20.10">
    <property type="entry name" value="Alanine racemase"/>
    <property type="match status" value="1"/>
</dbReference>
<evidence type="ECO:0000259" key="4">
    <source>
        <dbReference type="Pfam" id="PF01168"/>
    </source>
</evidence>
<dbReference type="SUPFAM" id="SSF51419">
    <property type="entry name" value="PLP-binding barrel"/>
    <property type="match status" value="1"/>
</dbReference>
<dbReference type="PANTHER" id="PTHR30511">
    <property type="entry name" value="ALANINE RACEMASE"/>
    <property type="match status" value="1"/>
</dbReference>
<organism evidence="5 6">
    <name type="scientific">Erwinia phage pEa_SNUABM_1</name>
    <dbReference type="NCBI Taxonomy" id="2869543"/>
    <lineage>
        <taxon>Viruses</taxon>
        <taxon>Duplodnaviria</taxon>
        <taxon>Heunggongvirae</taxon>
        <taxon>Uroviricota</taxon>
        <taxon>Caudoviricetes</taxon>
        <taxon>Alexandravirus</taxon>
        <taxon>Alexandravirus SNUABM1</taxon>
    </lineage>
</organism>
<proteinExistence type="predicted"/>
<evidence type="ECO:0000256" key="1">
    <source>
        <dbReference type="ARBA" id="ARBA00001933"/>
    </source>
</evidence>
<feature type="domain" description="Alanine racemase N-terminal" evidence="4">
    <location>
        <begin position="5"/>
        <end position="77"/>
    </location>
</feature>
<name>A0AAE7XKC3_9CAUD</name>
<dbReference type="GO" id="GO:0008784">
    <property type="term" value="F:alanine racemase activity"/>
    <property type="evidence" value="ECO:0007669"/>
    <property type="project" value="TreeGrafter"/>
</dbReference>
<accession>A0AAE7XKC3</accession>
<dbReference type="InterPro" id="IPR029066">
    <property type="entry name" value="PLP-binding_barrel"/>
</dbReference>
<sequence>MKVLIDRAALASNAAYLNSLAPSMIPVVKGNFYGHGLDCVTAFALGFEVLAVHSDREALALRQLELDNTLLVLGGTDSLMWNTVPVLNAEQVGTYGGRYAVFADWGCRRINVKPEQLTHPPALILVHSDDYRVPVSEYDANEIAQRYNVPLSMLSVGSSMNVLNQYAPKLKPRVGMALTGYSSDETVNGNLCVAKTVLARICDKLDAGRVFGYGALVPNCADKFLYSIDVGYYDNLYQSDNNTPVHCPDVPHAQVTLLTGVAHAISMNHAFVLSDTELPFDSDIELLGPNVRADYLAKLHGTTTANILRLGNHG</sequence>
<keyword evidence="3" id="KW-0413">Isomerase</keyword>
<keyword evidence="6" id="KW-1185">Reference proteome</keyword>